<keyword evidence="6" id="KW-1185">Reference proteome</keyword>
<dbReference type="InterPro" id="IPR036390">
    <property type="entry name" value="WH_DNA-bd_sf"/>
</dbReference>
<organism evidence="5 6">
    <name type="scientific">Shewanella salipaludis</name>
    <dbReference type="NCBI Taxonomy" id="2723052"/>
    <lineage>
        <taxon>Bacteria</taxon>
        <taxon>Pseudomonadati</taxon>
        <taxon>Pseudomonadota</taxon>
        <taxon>Gammaproteobacteria</taxon>
        <taxon>Alteromonadales</taxon>
        <taxon>Shewanellaceae</taxon>
        <taxon>Shewanella</taxon>
    </lineage>
</organism>
<comment type="caution">
    <text evidence="5">The sequence shown here is derived from an EMBL/GenBank/DDBJ whole genome shotgun (WGS) entry which is preliminary data.</text>
</comment>
<evidence type="ECO:0000313" key="5">
    <source>
        <dbReference type="EMBL" id="NMH65929.1"/>
    </source>
</evidence>
<dbReference type="PROSITE" id="PS51118">
    <property type="entry name" value="HTH_HXLR"/>
    <property type="match status" value="1"/>
</dbReference>
<feature type="domain" description="HTH hxlR-type" evidence="4">
    <location>
        <begin position="17"/>
        <end position="108"/>
    </location>
</feature>
<gene>
    <name evidence="5" type="ORF">HC757_12240</name>
</gene>
<dbReference type="PANTHER" id="PTHR33204:SF37">
    <property type="entry name" value="HTH-TYPE TRANSCRIPTIONAL REGULATOR YODB"/>
    <property type="match status" value="1"/>
</dbReference>
<name>A0A972FV73_9GAMM</name>
<dbReference type="GO" id="GO:0003677">
    <property type="term" value="F:DNA binding"/>
    <property type="evidence" value="ECO:0007669"/>
    <property type="project" value="UniProtKB-KW"/>
</dbReference>
<keyword evidence="3" id="KW-0804">Transcription</keyword>
<evidence type="ECO:0000256" key="3">
    <source>
        <dbReference type="ARBA" id="ARBA00023163"/>
    </source>
</evidence>
<dbReference type="InterPro" id="IPR036388">
    <property type="entry name" value="WH-like_DNA-bd_sf"/>
</dbReference>
<evidence type="ECO:0000313" key="6">
    <source>
        <dbReference type="Proteomes" id="UP000737113"/>
    </source>
</evidence>
<protein>
    <submittedName>
        <fullName evidence="5">Helix-turn-helix transcriptional regulator</fullName>
    </submittedName>
</protein>
<dbReference type="InterPro" id="IPR002577">
    <property type="entry name" value="HTH_HxlR"/>
</dbReference>
<dbReference type="SUPFAM" id="SSF46785">
    <property type="entry name" value="Winged helix' DNA-binding domain"/>
    <property type="match status" value="1"/>
</dbReference>
<dbReference type="Proteomes" id="UP000737113">
    <property type="component" value="Unassembled WGS sequence"/>
</dbReference>
<evidence type="ECO:0000259" key="4">
    <source>
        <dbReference type="PROSITE" id="PS51118"/>
    </source>
</evidence>
<evidence type="ECO:0000256" key="1">
    <source>
        <dbReference type="ARBA" id="ARBA00023015"/>
    </source>
</evidence>
<keyword evidence="1" id="KW-0805">Transcription regulation</keyword>
<keyword evidence="2" id="KW-0238">DNA-binding</keyword>
<dbReference type="AlphaFoldDB" id="A0A972FV73"/>
<dbReference type="Pfam" id="PF01638">
    <property type="entry name" value="HxlR"/>
    <property type="match status" value="1"/>
</dbReference>
<reference evidence="5" key="1">
    <citation type="submission" date="2020-04" db="EMBL/GenBank/DDBJ databases">
        <title>Description of Shewanella salipaludis sp. nov., isolated from a salt marsh.</title>
        <authorList>
            <person name="Park S."/>
            <person name="Yoon J.-H."/>
        </authorList>
    </citation>
    <scope>NUCLEOTIDE SEQUENCE</scope>
    <source>
        <strain evidence="5">SHSM-M6</strain>
    </source>
</reference>
<dbReference type="EMBL" id="JAAXYH010000008">
    <property type="protein sequence ID" value="NMH65929.1"/>
    <property type="molecule type" value="Genomic_DNA"/>
</dbReference>
<dbReference type="Gene3D" id="1.10.10.10">
    <property type="entry name" value="Winged helix-like DNA-binding domain superfamily/Winged helix DNA-binding domain"/>
    <property type="match status" value="1"/>
</dbReference>
<dbReference type="PANTHER" id="PTHR33204">
    <property type="entry name" value="TRANSCRIPTIONAL REGULATOR, MARR FAMILY"/>
    <property type="match status" value="1"/>
</dbReference>
<sequence>MSLPIPGTQVRGSKTGKPIMALFDLLGRTWCLGIIWQLSLDNATFRQLQARCEDISPTLLNTRLKELFQLDLVQKTPLGYGLTPHGKALALLIRPMAPWARQWADNIQRLKDNSPEDDSHA</sequence>
<evidence type="ECO:0000256" key="2">
    <source>
        <dbReference type="ARBA" id="ARBA00023125"/>
    </source>
</evidence>
<proteinExistence type="predicted"/>
<accession>A0A972FV73</accession>
<dbReference type="RefSeq" id="WP_169564656.1">
    <property type="nucleotide sequence ID" value="NZ_JAAXYH010000008.1"/>
</dbReference>